<dbReference type="SUPFAM" id="SSF50939">
    <property type="entry name" value="Sialidases"/>
    <property type="match status" value="2"/>
</dbReference>
<dbReference type="PROSITE" id="PS51257">
    <property type="entry name" value="PROKAR_LIPOPROTEIN"/>
    <property type="match status" value="1"/>
</dbReference>
<gene>
    <name evidence="4" type="ORF">HRJ53_22735</name>
</gene>
<evidence type="ECO:0000313" key="5">
    <source>
        <dbReference type="Proteomes" id="UP000567293"/>
    </source>
</evidence>
<comment type="caution">
    <text evidence="4">The sequence shown here is derived from an EMBL/GenBank/DDBJ whole genome shotgun (WGS) entry which is preliminary data.</text>
</comment>
<dbReference type="CDD" id="cd15482">
    <property type="entry name" value="Sialidase_non-viral"/>
    <property type="match status" value="2"/>
</dbReference>
<protein>
    <submittedName>
        <fullName evidence="4">Sialidase</fullName>
    </submittedName>
</protein>
<feature type="signal peptide" evidence="2">
    <location>
        <begin position="1"/>
        <end position="27"/>
    </location>
</feature>
<dbReference type="Proteomes" id="UP000567293">
    <property type="component" value="Unassembled WGS sequence"/>
</dbReference>
<dbReference type="AlphaFoldDB" id="A0A7V8NUK4"/>
<evidence type="ECO:0000313" key="4">
    <source>
        <dbReference type="EMBL" id="MBA0087813.1"/>
    </source>
</evidence>
<dbReference type="PANTHER" id="PTHR12106:SF27">
    <property type="entry name" value="SORTILIN-RELATED RECEPTOR"/>
    <property type="match status" value="1"/>
</dbReference>
<reference evidence="4" key="1">
    <citation type="submission" date="2020-06" db="EMBL/GenBank/DDBJ databases">
        <title>Legume-microbial interactions unlock mineral nutrients during tropical forest succession.</title>
        <authorList>
            <person name="Epihov D.Z."/>
        </authorList>
    </citation>
    <scope>NUCLEOTIDE SEQUENCE [LARGE SCALE GENOMIC DNA]</scope>
    <source>
        <strain evidence="4">Pan2503</strain>
    </source>
</reference>
<evidence type="ECO:0000259" key="3">
    <source>
        <dbReference type="Pfam" id="PF15902"/>
    </source>
</evidence>
<dbReference type="Pfam" id="PF15902">
    <property type="entry name" value="Sortilin-Vps10"/>
    <property type="match status" value="1"/>
</dbReference>
<dbReference type="InterPro" id="IPR015943">
    <property type="entry name" value="WD40/YVTN_repeat-like_dom_sf"/>
</dbReference>
<evidence type="ECO:0000256" key="2">
    <source>
        <dbReference type="SAM" id="SignalP"/>
    </source>
</evidence>
<dbReference type="PANTHER" id="PTHR12106">
    <property type="entry name" value="SORTILIN RELATED"/>
    <property type="match status" value="1"/>
</dbReference>
<accession>A0A7V8NUK4</accession>
<organism evidence="4 5">
    <name type="scientific">Candidatus Acidiferrum panamense</name>
    <dbReference type="NCBI Taxonomy" id="2741543"/>
    <lineage>
        <taxon>Bacteria</taxon>
        <taxon>Pseudomonadati</taxon>
        <taxon>Acidobacteriota</taxon>
        <taxon>Terriglobia</taxon>
        <taxon>Candidatus Acidiferrales</taxon>
        <taxon>Candidatus Acidiferrum</taxon>
    </lineage>
</organism>
<dbReference type="InterPro" id="IPR050310">
    <property type="entry name" value="VPS10-sortilin"/>
</dbReference>
<name>A0A7V8NUK4_9BACT</name>
<dbReference type="Gene3D" id="2.130.10.10">
    <property type="entry name" value="YVTN repeat-like/Quinoprotein amine dehydrogenase"/>
    <property type="match status" value="5"/>
</dbReference>
<dbReference type="InterPro" id="IPR036278">
    <property type="entry name" value="Sialidase_sf"/>
</dbReference>
<keyword evidence="2" id="KW-0732">Signal</keyword>
<dbReference type="InterPro" id="IPR031778">
    <property type="entry name" value="Sortilin_N"/>
</dbReference>
<feature type="domain" description="Sortilin N-terminal" evidence="3">
    <location>
        <begin position="132"/>
        <end position="255"/>
    </location>
</feature>
<feature type="non-terminal residue" evidence="4">
    <location>
        <position position="916"/>
    </location>
</feature>
<evidence type="ECO:0000256" key="1">
    <source>
        <dbReference type="ARBA" id="ARBA00022737"/>
    </source>
</evidence>
<keyword evidence="5" id="KW-1185">Reference proteome</keyword>
<dbReference type="EMBL" id="JACDQQ010002199">
    <property type="protein sequence ID" value="MBA0087813.1"/>
    <property type="molecule type" value="Genomic_DNA"/>
</dbReference>
<sequence length="916" mass="100610">MRAISVCRLAIKTSLLLVALASCAVLAYGQRPPGPRADEETFRFRFVGPRAGNRVASIAGVPGDPSTYYAGAASGGVWKTTDGGNRWEPIFDKEPAAAIGAIAVAPSDPSVIWVGTGEAWAIRDSDVMGNGVYVSTDSGKSWTWAGLEDTGRIGRIVVHPRNPDVAFVCALGRATGPQQERGVYRTTDRGQHWERVLFADANTGCSGLAMDPHNPRILLAGMWQVEMHTYGEMSGGPGSAAYTSKDGGTKWAKLEGHGLPKPPLGKIDVAIAPTNSDRYFALIQTKDQGALWRSDNAGDAWQAVNYQRQLIGRAGYYIRIAVSTGNDNEVYVANSSFLESLDGGETFKEVPWGGDNHDIWIDPQNPDRFVITDDGGLNITTVHGRGFHRIQLPIGQMYHVAVDNQVPYYVYTNMQDGPNMRGPSIAPPLEYGRVVDTGWERRMGGCESGFTLPDPTDPNVVWASCYGNEVTRWEAKIKRARSVSPWVHSLDSPPSDLKYRCHWTPPLAIDPFDHSTVYYGCQVIFKTSNAGQSWSVISPDLSTQDPKYLGSSGGIVGDNLGQFYGEVVFAIAPSEVEQGLIWAGTNDGLIWYTKDGGRNWTNVTKNIKDLPPWGTVTRIEPSHFDPGAAYLSIDYHLMDNRDPYIFKTTDFGKTWTKISEGLPKHQLSYVRTIAEDPNQKGLLFAGTGNGLFYSLDDGAHWTVFAVGLPHAPVTWDVVQKQFHDLVVSTYGRGIYILDDITPLEQMAKKTTDEPVHLFAPRDTFRLFPNGGAVITYSLKAAAKAPPKIEILDASGAIIRKLDAPGRAGMNRVEWNFLYEPPKLVALRTTPPENPHIWEERRFRSSDARQVLHWGIREAEVGPMALPGKYTVRLTVDGQSLTEPLAIVKDPNVHASDDGLAAAFKLQLRIRDDITKA</sequence>
<proteinExistence type="predicted"/>
<feature type="chain" id="PRO_5030711765" evidence="2">
    <location>
        <begin position="28"/>
        <end position="916"/>
    </location>
</feature>
<keyword evidence="1" id="KW-0677">Repeat</keyword>